<proteinExistence type="predicted"/>
<evidence type="ECO:0000313" key="3">
    <source>
        <dbReference type="Proteomes" id="UP000308197"/>
    </source>
</evidence>
<feature type="region of interest" description="Disordered" evidence="1">
    <location>
        <begin position="1"/>
        <end position="328"/>
    </location>
</feature>
<evidence type="ECO:0000313" key="2">
    <source>
        <dbReference type="EMBL" id="TFK91812.1"/>
    </source>
</evidence>
<organism evidence="2 3">
    <name type="scientific">Polyporus arcularius HHB13444</name>
    <dbReference type="NCBI Taxonomy" id="1314778"/>
    <lineage>
        <taxon>Eukaryota</taxon>
        <taxon>Fungi</taxon>
        <taxon>Dikarya</taxon>
        <taxon>Basidiomycota</taxon>
        <taxon>Agaricomycotina</taxon>
        <taxon>Agaricomycetes</taxon>
        <taxon>Polyporales</taxon>
        <taxon>Polyporaceae</taxon>
        <taxon>Polyporus</taxon>
    </lineage>
</organism>
<reference evidence="2 3" key="1">
    <citation type="journal article" date="2019" name="Nat. Ecol. Evol.">
        <title>Megaphylogeny resolves global patterns of mushroom evolution.</title>
        <authorList>
            <person name="Varga T."/>
            <person name="Krizsan K."/>
            <person name="Foldi C."/>
            <person name="Dima B."/>
            <person name="Sanchez-Garcia M."/>
            <person name="Sanchez-Ramirez S."/>
            <person name="Szollosi G.J."/>
            <person name="Szarkandi J.G."/>
            <person name="Papp V."/>
            <person name="Albert L."/>
            <person name="Andreopoulos W."/>
            <person name="Angelini C."/>
            <person name="Antonin V."/>
            <person name="Barry K.W."/>
            <person name="Bougher N.L."/>
            <person name="Buchanan P."/>
            <person name="Buyck B."/>
            <person name="Bense V."/>
            <person name="Catcheside P."/>
            <person name="Chovatia M."/>
            <person name="Cooper J."/>
            <person name="Damon W."/>
            <person name="Desjardin D."/>
            <person name="Finy P."/>
            <person name="Geml J."/>
            <person name="Haridas S."/>
            <person name="Hughes K."/>
            <person name="Justo A."/>
            <person name="Karasinski D."/>
            <person name="Kautmanova I."/>
            <person name="Kiss B."/>
            <person name="Kocsube S."/>
            <person name="Kotiranta H."/>
            <person name="LaButti K.M."/>
            <person name="Lechner B.E."/>
            <person name="Liimatainen K."/>
            <person name="Lipzen A."/>
            <person name="Lukacs Z."/>
            <person name="Mihaltcheva S."/>
            <person name="Morgado L.N."/>
            <person name="Niskanen T."/>
            <person name="Noordeloos M.E."/>
            <person name="Ohm R.A."/>
            <person name="Ortiz-Santana B."/>
            <person name="Ovrebo C."/>
            <person name="Racz N."/>
            <person name="Riley R."/>
            <person name="Savchenko A."/>
            <person name="Shiryaev A."/>
            <person name="Soop K."/>
            <person name="Spirin V."/>
            <person name="Szebenyi C."/>
            <person name="Tomsovsky M."/>
            <person name="Tulloss R.E."/>
            <person name="Uehling J."/>
            <person name="Grigoriev I.V."/>
            <person name="Vagvolgyi C."/>
            <person name="Papp T."/>
            <person name="Martin F.M."/>
            <person name="Miettinen O."/>
            <person name="Hibbett D.S."/>
            <person name="Nagy L.G."/>
        </authorList>
    </citation>
    <scope>NUCLEOTIDE SEQUENCE [LARGE SCALE GENOMIC DNA]</scope>
    <source>
        <strain evidence="2 3">HHB13444</strain>
    </source>
</reference>
<keyword evidence="3" id="KW-1185">Reference proteome</keyword>
<feature type="compositionally biased region" description="Low complexity" evidence="1">
    <location>
        <begin position="198"/>
        <end position="208"/>
    </location>
</feature>
<protein>
    <submittedName>
        <fullName evidence="2">Uncharacterized protein</fullName>
    </submittedName>
</protein>
<dbReference type="STRING" id="1314778.A0A5C3PQT0"/>
<feature type="compositionally biased region" description="Gly residues" evidence="1">
    <location>
        <begin position="293"/>
        <end position="303"/>
    </location>
</feature>
<feature type="compositionally biased region" description="Polar residues" evidence="1">
    <location>
        <begin position="225"/>
        <end position="236"/>
    </location>
</feature>
<dbReference type="EMBL" id="ML211011">
    <property type="protein sequence ID" value="TFK91812.1"/>
    <property type="molecule type" value="Genomic_DNA"/>
</dbReference>
<evidence type="ECO:0000256" key="1">
    <source>
        <dbReference type="SAM" id="MobiDB-lite"/>
    </source>
</evidence>
<feature type="compositionally biased region" description="Low complexity" evidence="1">
    <location>
        <begin position="144"/>
        <end position="161"/>
    </location>
</feature>
<feature type="compositionally biased region" description="Gly residues" evidence="1">
    <location>
        <begin position="63"/>
        <end position="81"/>
    </location>
</feature>
<sequence>MDISPRNLIPFPTGGLWPAPAPDEDEENEEDDSWGEGAEDSGDVWNQPSPAAHEPADERGYGAPTGGGWGDPVPPTGGGWGAPPASSEWGQPPTPAGNGAYAMGRGNSRRGGAPTNAHPPTRAQAPAHTSLHPSAQAAAHTMSPAQGWGAPAPAAPEWGQPTQNWGQPAPPKPPAQKPAWANWANEAKMSQPQRHRQQQAAPPSRSQQTFHPSQQGHVDPHFLAEQQSIMRSIQETSGRGGGRHQQSRPQPVQYADSWNNWGRDTWGGDRASTIPEEDEEYEDDEWEDEGDDGWGGHGGGYGDGAQRERPHPDKRIRRSGRLLPSHVR</sequence>
<dbReference type="AlphaFoldDB" id="A0A5C3PQT0"/>
<accession>A0A5C3PQT0</accession>
<feature type="compositionally biased region" description="Acidic residues" evidence="1">
    <location>
        <begin position="275"/>
        <end position="292"/>
    </location>
</feature>
<gene>
    <name evidence="2" type="ORF">K466DRAFT_286950</name>
</gene>
<dbReference type="Proteomes" id="UP000308197">
    <property type="component" value="Unassembled WGS sequence"/>
</dbReference>
<feature type="compositionally biased region" description="Acidic residues" evidence="1">
    <location>
        <begin position="22"/>
        <end position="42"/>
    </location>
</feature>
<name>A0A5C3PQT0_9APHY</name>
<dbReference type="InParanoid" id="A0A5C3PQT0"/>